<evidence type="ECO:0000256" key="1">
    <source>
        <dbReference type="SAM" id="Coils"/>
    </source>
</evidence>
<feature type="region of interest" description="Disordered" evidence="2">
    <location>
        <begin position="597"/>
        <end position="691"/>
    </location>
</feature>
<evidence type="ECO:0000313" key="4">
    <source>
        <dbReference type="Proteomes" id="UP001151760"/>
    </source>
</evidence>
<accession>A0ABQ4YMB1</accession>
<feature type="compositionally biased region" description="Low complexity" evidence="2">
    <location>
        <begin position="629"/>
        <end position="644"/>
    </location>
</feature>
<evidence type="ECO:0000256" key="2">
    <source>
        <dbReference type="SAM" id="MobiDB-lite"/>
    </source>
</evidence>
<feature type="compositionally biased region" description="Basic and acidic residues" evidence="2">
    <location>
        <begin position="673"/>
        <end position="691"/>
    </location>
</feature>
<name>A0ABQ4YMB1_9ASTR</name>
<proteinExistence type="predicted"/>
<feature type="coiled-coil region" evidence="1">
    <location>
        <begin position="337"/>
        <end position="438"/>
    </location>
</feature>
<gene>
    <name evidence="3" type="ORF">Tco_0728487</name>
</gene>
<feature type="compositionally biased region" description="Basic residues" evidence="2">
    <location>
        <begin position="659"/>
        <end position="669"/>
    </location>
</feature>
<reference evidence="3" key="1">
    <citation type="journal article" date="2022" name="Int. J. Mol. Sci.">
        <title>Draft Genome of Tanacetum Coccineum: Genomic Comparison of Closely Related Tanacetum-Family Plants.</title>
        <authorList>
            <person name="Yamashiro T."/>
            <person name="Shiraishi A."/>
            <person name="Nakayama K."/>
            <person name="Satake H."/>
        </authorList>
    </citation>
    <scope>NUCLEOTIDE SEQUENCE</scope>
</reference>
<dbReference type="Proteomes" id="UP001151760">
    <property type="component" value="Unassembled WGS sequence"/>
</dbReference>
<dbReference type="EMBL" id="BQNB010010537">
    <property type="protein sequence ID" value="GJS78606.1"/>
    <property type="molecule type" value="Genomic_DNA"/>
</dbReference>
<reference evidence="3" key="2">
    <citation type="submission" date="2022-01" db="EMBL/GenBank/DDBJ databases">
        <authorList>
            <person name="Yamashiro T."/>
            <person name="Shiraishi A."/>
            <person name="Satake H."/>
            <person name="Nakayama K."/>
        </authorList>
    </citation>
    <scope>NUCLEOTIDE SEQUENCE</scope>
</reference>
<protein>
    <submittedName>
        <fullName evidence="3">Uncharacterized protein</fullName>
    </submittedName>
</protein>
<evidence type="ECO:0000313" key="3">
    <source>
        <dbReference type="EMBL" id="GJS78606.1"/>
    </source>
</evidence>
<keyword evidence="4" id="KW-1185">Reference proteome</keyword>
<keyword evidence="1" id="KW-0175">Coiled coil</keyword>
<sequence>MSNKYEDPIYDEVGTSYDSNIPSEVQDHDYYSDNVDEYHQVHEMQSNVQHNYVVNSYADYTSDSNIILYDQYMEDNEEHVVQSNVSSVRNDALMLIINDMHEQGVQSMSANKQVKVVNDTLNSELARYKELVREKETYLKSELHFVQMQLRSTVDYNKSMKEEVTTLKKDFKQKEDKYIEEFLDIKRLKEKVEDRLFKQVQSVQTVHVLCKPKPFYDEKKKFAPPDYSNENYLAIFAPQRDLTPEQIFWAKDENDRKKVEALVLKPLSTPTVYPPNTPVKLILKALFKEVKEMEEIFNQMSAEVDQNTVDKQCAEIERKNLLIANETIANCLSNQLFDVEQSRCLDLEAEISKLQNENQKDVNDEMIRGFNKLEVEYLNLQLKYQHLQENFGNNKSQTSQDVPEFDSFFKIKNLETQLQEKDNVIRNLKAQVSKMNDRSCETYNAKDVTALIEQNECVRVELEKVKQHYKELYDSIKITRAHTSEKTSTMLNEIESLKAQLKSKVSCVTSDSVKPKVLAPGMYAIDVKPIPPPLKNNRSAHLNYINHLKESVETVREIVEEARVVKPLDNALNYACQYTKLSQELLEYVIGTCPKSFNERDNKAPSTPLTRKKQVTFNDKPETSTSNTQKHVVQQKVQQSNVPVIPSTRVSSSTDASRSKPKSNIKKNRILPAKRENKMKVEDHPRTNKSV</sequence>
<comment type="caution">
    <text evidence="3">The sequence shown here is derived from an EMBL/GenBank/DDBJ whole genome shotgun (WGS) entry which is preliminary data.</text>
</comment>
<organism evidence="3 4">
    <name type="scientific">Tanacetum coccineum</name>
    <dbReference type="NCBI Taxonomy" id="301880"/>
    <lineage>
        <taxon>Eukaryota</taxon>
        <taxon>Viridiplantae</taxon>
        <taxon>Streptophyta</taxon>
        <taxon>Embryophyta</taxon>
        <taxon>Tracheophyta</taxon>
        <taxon>Spermatophyta</taxon>
        <taxon>Magnoliopsida</taxon>
        <taxon>eudicotyledons</taxon>
        <taxon>Gunneridae</taxon>
        <taxon>Pentapetalae</taxon>
        <taxon>asterids</taxon>
        <taxon>campanulids</taxon>
        <taxon>Asterales</taxon>
        <taxon>Asteraceae</taxon>
        <taxon>Asteroideae</taxon>
        <taxon>Anthemideae</taxon>
        <taxon>Anthemidinae</taxon>
        <taxon>Tanacetum</taxon>
    </lineage>
</organism>